<evidence type="ECO:0000313" key="3">
    <source>
        <dbReference type="Proteomes" id="UP000177871"/>
    </source>
</evidence>
<organism evidence="2 3">
    <name type="scientific">Candidatus Gottesmanbacteria bacterium RIFCSPHIGHO2_01_FULL_47_48</name>
    <dbReference type="NCBI Taxonomy" id="1798381"/>
    <lineage>
        <taxon>Bacteria</taxon>
        <taxon>Candidatus Gottesmaniibacteriota</taxon>
    </lineage>
</organism>
<sequence>MNVIATNLRFPTDEYGQIKLLALAEGKSIAALVREAVRRYKEQKLTSRFQVDLAEKFRKMAVKIDVPVTELVRQGRKFE</sequence>
<dbReference type="AlphaFoldDB" id="A0A1F6A1Q3"/>
<protein>
    <recommendedName>
        <fullName evidence="1">Ribbon-helix-helix protein CopG domain-containing protein</fullName>
    </recommendedName>
</protein>
<dbReference type="STRING" id="1798381.A2721_01815"/>
<reference evidence="2 3" key="1">
    <citation type="journal article" date="2016" name="Nat. Commun.">
        <title>Thousands of microbial genomes shed light on interconnected biogeochemical processes in an aquifer system.</title>
        <authorList>
            <person name="Anantharaman K."/>
            <person name="Brown C.T."/>
            <person name="Hug L.A."/>
            <person name="Sharon I."/>
            <person name="Castelle C.J."/>
            <person name="Probst A.J."/>
            <person name="Thomas B.C."/>
            <person name="Singh A."/>
            <person name="Wilkins M.J."/>
            <person name="Karaoz U."/>
            <person name="Brodie E.L."/>
            <person name="Williams K.H."/>
            <person name="Hubbard S.S."/>
            <person name="Banfield J.F."/>
        </authorList>
    </citation>
    <scope>NUCLEOTIDE SEQUENCE [LARGE SCALE GENOMIC DNA]</scope>
</reference>
<comment type="caution">
    <text evidence="2">The sequence shown here is derived from an EMBL/GenBank/DDBJ whole genome shotgun (WGS) entry which is preliminary data.</text>
</comment>
<dbReference type="EMBL" id="MFJK01000014">
    <property type="protein sequence ID" value="OGG18504.1"/>
    <property type="molecule type" value="Genomic_DNA"/>
</dbReference>
<gene>
    <name evidence="2" type="ORF">A2721_01815</name>
</gene>
<dbReference type="CDD" id="cd21631">
    <property type="entry name" value="RHH_CopG_NikR-like"/>
    <property type="match status" value="1"/>
</dbReference>
<accession>A0A1F6A1Q3</accession>
<dbReference type="Pfam" id="PF01402">
    <property type="entry name" value="RHH_1"/>
    <property type="match status" value="1"/>
</dbReference>
<dbReference type="InterPro" id="IPR002145">
    <property type="entry name" value="CopG"/>
</dbReference>
<dbReference type="GO" id="GO:0006355">
    <property type="term" value="P:regulation of DNA-templated transcription"/>
    <property type="evidence" value="ECO:0007669"/>
    <property type="project" value="InterPro"/>
</dbReference>
<proteinExistence type="predicted"/>
<name>A0A1F6A1Q3_9BACT</name>
<evidence type="ECO:0000259" key="1">
    <source>
        <dbReference type="Pfam" id="PF01402"/>
    </source>
</evidence>
<feature type="domain" description="Ribbon-helix-helix protein CopG" evidence="1">
    <location>
        <begin position="11"/>
        <end position="44"/>
    </location>
</feature>
<dbReference type="Proteomes" id="UP000177871">
    <property type="component" value="Unassembled WGS sequence"/>
</dbReference>
<evidence type="ECO:0000313" key="2">
    <source>
        <dbReference type="EMBL" id="OGG18504.1"/>
    </source>
</evidence>